<dbReference type="Proteomes" id="UP000318733">
    <property type="component" value="Unassembled WGS sequence"/>
</dbReference>
<dbReference type="CDD" id="cd14728">
    <property type="entry name" value="Ere-like"/>
    <property type="match status" value="1"/>
</dbReference>
<keyword evidence="1" id="KW-0472">Membrane</keyword>
<feature type="transmembrane region" description="Helical" evidence="1">
    <location>
        <begin position="15"/>
        <end position="37"/>
    </location>
</feature>
<dbReference type="PANTHER" id="PTHR31299:SF0">
    <property type="entry name" value="ESTERASE, PUTATIVE (AFU_ORTHOLOGUE AFUA_1G05850)-RELATED"/>
    <property type="match status" value="1"/>
</dbReference>
<keyword evidence="3" id="KW-1185">Reference proteome</keyword>
<dbReference type="InterPro" id="IPR007815">
    <property type="entry name" value="Emycin_Estase"/>
</dbReference>
<evidence type="ECO:0000256" key="1">
    <source>
        <dbReference type="SAM" id="Phobius"/>
    </source>
</evidence>
<sequence>MTMANSKWSAKKFDAVTHCCNIILGIVATILLNTFCYGQPNKDQPPKFDLNGLTSTYSKNYFISIFDKKIPDSVQIVGLGEVSHGGYEPLAFKVNMVKYLIENKGYRKILFEFSDIGDIRAMRNYLTHKTDNDTSYINQWVKKEAFMNAYTAVFPDLLKWIKLYNDKHPKDMVQIMGFDIRNEQLDINFVLNKYIIPYNSQQSQQYVYQLTSSTSDPDKISLINKWFKSNEIDLKTKLNKEDFYWLSFYVNNVTNGLTYVIKNSKTKTSKSDSTNLFRDSVMSENVKYLSGKEKSIIWAHNGHVVRFERRYMGNYLNQYFKNKYYVVATDFSKYAAVEVTNPDSVKDLVDKKHPSKIFKSAPSTAAYNILDRYGVSEGIYFRQDLIRMNIKEDINVIDVAGVPIYIPEFNNPADALVIFSTIYPNAK</sequence>
<keyword evidence="1" id="KW-0812">Transmembrane</keyword>
<dbReference type="EMBL" id="VLPK01000003">
    <property type="protein sequence ID" value="TSJ39426.1"/>
    <property type="molecule type" value="Genomic_DNA"/>
</dbReference>
<reference evidence="2 3" key="1">
    <citation type="submission" date="2019-07" db="EMBL/GenBank/DDBJ databases">
        <authorList>
            <person name="Huq M.A."/>
        </authorList>
    </citation>
    <scope>NUCLEOTIDE SEQUENCE [LARGE SCALE GENOMIC DNA]</scope>
    <source>
        <strain evidence="2 3">MAH-19</strain>
    </source>
</reference>
<comment type="caution">
    <text evidence="2">The sequence shown here is derived from an EMBL/GenBank/DDBJ whole genome shotgun (WGS) entry which is preliminary data.</text>
</comment>
<proteinExistence type="predicted"/>
<protein>
    <submittedName>
        <fullName evidence="2">Erythromycin esterase family protein</fullName>
    </submittedName>
</protein>
<dbReference type="SUPFAM" id="SSF159501">
    <property type="entry name" value="EreA/ChaN-like"/>
    <property type="match status" value="1"/>
</dbReference>
<dbReference type="OrthoDB" id="9810066at2"/>
<name>A0A556MHN7_9SPHI</name>
<dbReference type="PANTHER" id="PTHR31299">
    <property type="entry name" value="ESTERASE, PUTATIVE (AFU_ORTHOLOGUE AFUA_1G05850)-RELATED"/>
    <property type="match status" value="1"/>
</dbReference>
<dbReference type="Gene3D" id="3.40.1660.10">
    <property type="entry name" value="EreA-like (biosynthetic domain)"/>
    <property type="match status" value="1"/>
</dbReference>
<dbReference type="Pfam" id="PF05139">
    <property type="entry name" value="Erythro_esteras"/>
    <property type="match status" value="1"/>
</dbReference>
<dbReference type="AlphaFoldDB" id="A0A556MHN7"/>
<keyword evidence="1" id="KW-1133">Transmembrane helix</keyword>
<accession>A0A556MHN7</accession>
<evidence type="ECO:0000313" key="3">
    <source>
        <dbReference type="Proteomes" id="UP000318733"/>
    </source>
</evidence>
<dbReference type="Gene3D" id="3.30.1870.10">
    <property type="entry name" value="EreA-like, domain 2"/>
    <property type="match status" value="1"/>
</dbReference>
<gene>
    <name evidence="2" type="ORF">FO440_16915</name>
</gene>
<dbReference type="GO" id="GO:0046677">
    <property type="term" value="P:response to antibiotic"/>
    <property type="evidence" value="ECO:0007669"/>
    <property type="project" value="InterPro"/>
</dbReference>
<evidence type="ECO:0000313" key="2">
    <source>
        <dbReference type="EMBL" id="TSJ39426.1"/>
    </source>
</evidence>
<organism evidence="2 3">
    <name type="scientific">Mucilaginibacter corticis</name>
    <dbReference type="NCBI Taxonomy" id="2597670"/>
    <lineage>
        <taxon>Bacteria</taxon>
        <taxon>Pseudomonadati</taxon>
        <taxon>Bacteroidota</taxon>
        <taxon>Sphingobacteriia</taxon>
        <taxon>Sphingobacteriales</taxon>
        <taxon>Sphingobacteriaceae</taxon>
        <taxon>Mucilaginibacter</taxon>
    </lineage>
</organism>
<dbReference type="InterPro" id="IPR052036">
    <property type="entry name" value="Hydrolase/PRTase-associated"/>
</dbReference>